<sequence length="126" mass="14821">MYPLGCYLHLHPLIDWYVFRNANSYDLDRVPEVFGTRLYRDWVRAIRNAVHDYFGVPCDYEPNAHPTYRLRGRAAVAKESRRRCLVVVGRRSERERGVYVVNSESLMRSPLTQAHPLSFAYLPYCP</sequence>
<keyword evidence="2" id="KW-1185">Reference proteome</keyword>
<dbReference type="EMBL" id="CM042010">
    <property type="protein sequence ID" value="KAI3778597.1"/>
    <property type="molecule type" value="Genomic_DNA"/>
</dbReference>
<protein>
    <submittedName>
        <fullName evidence="1">Uncharacterized protein</fullName>
    </submittedName>
</protein>
<comment type="caution">
    <text evidence="1">The sequence shown here is derived from an EMBL/GenBank/DDBJ whole genome shotgun (WGS) entry which is preliminary data.</text>
</comment>
<organism evidence="1 2">
    <name type="scientific">Cichorium intybus</name>
    <name type="common">Chicory</name>
    <dbReference type="NCBI Taxonomy" id="13427"/>
    <lineage>
        <taxon>Eukaryota</taxon>
        <taxon>Viridiplantae</taxon>
        <taxon>Streptophyta</taxon>
        <taxon>Embryophyta</taxon>
        <taxon>Tracheophyta</taxon>
        <taxon>Spermatophyta</taxon>
        <taxon>Magnoliopsida</taxon>
        <taxon>eudicotyledons</taxon>
        <taxon>Gunneridae</taxon>
        <taxon>Pentapetalae</taxon>
        <taxon>asterids</taxon>
        <taxon>campanulids</taxon>
        <taxon>Asterales</taxon>
        <taxon>Asteraceae</taxon>
        <taxon>Cichorioideae</taxon>
        <taxon>Cichorieae</taxon>
        <taxon>Cichoriinae</taxon>
        <taxon>Cichorium</taxon>
    </lineage>
</organism>
<evidence type="ECO:0000313" key="1">
    <source>
        <dbReference type="EMBL" id="KAI3778597.1"/>
    </source>
</evidence>
<proteinExistence type="predicted"/>
<gene>
    <name evidence="1" type="ORF">L2E82_07977</name>
</gene>
<reference evidence="1 2" key="2">
    <citation type="journal article" date="2022" name="Mol. Ecol. Resour.">
        <title>The genomes of chicory, endive, great burdock and yacon provide insights into Asteraceae paleo-polyploidization history and plant inulin production.</title>
        <authorList>
            <person name="Fan W."/>
            <person name="Wang S."/>
            <person name="Wang H."/>
            <person name="Wang A."/>
            <person name="Jiang F."/>
            <person name="Liu H."/>
            <person name="Zhao H."/>
            <person name="Xu D."/>
            <person name="Zhang Y."/>
        </authorList>
    </citation>
    <scope>NUCLEOTIDE SEQUENCE [LARGE SCALE GENOMIC DNA]</scope>
    <source>
        <strain evidence="2">cv. Punajuju</strain>
        <tissue evidence="1">Leaves</tissue>
    </source>
</reference>
<dbReference type="Proteomes" id="UP001055811">
    <property type="component" value="Linkage Group LG02"/>
</dbReference>
<evidence type="ECO:0000313" key="2">
    <source>
        <dbReference type="Proteomes" id="UP001055811"/>
    </source>
</evidence>
<reference evidence="2" key="1">
    <citation type="journal article" date="2022" name="Mol. Ecol. Resour.">
        <title>The genomes of chicory, endive, great burdock and yacon provide insights into Asteraceae palaeo-polyploidization history and plant inulin production.</title>
        <authorList>
            <person name="Fan W."/>
            <person name="Wang S."/>
            <person name="Wang H."/>
            <person name="Wang A."/>
            <person name="Jiang F."/>
            <person name="Liu H."/>
            <person name="Zhao H."/>
            <person name="Xu D."/>
            <person name="Zhang Y."/>
        </authorList>
    </citation>
    <scope>NUCLEOTIDE SEQUENCE [LARGE SCALE GENOMIC DNA]</scope>
    <source>
        <strain evidence="2">cv. Punajuju</strain>
    </source>
</reference>
<name>A0ACB9G5B4_CICIN</name>
<accession>A0ACB9G5B4</accession>